<dbReference type="GO" id="GO:0006355">
    <property type="term" value="P:regulation of DNA-templated transcription"/>
    <property type="evidence" value="ECO:0007669"/>
    <property type="project" value="InterPro"/>
</dbReference>
<evidence type="ECO:0000259" key="1">
    <source>
        <dbReference type="Pfam" id="PF22513"/>
    </source>
</evidence>
<dbReference type="InterPro" id="IPR010985">
    <property type="entry name" value="Ribbon_hlx_hlx"/>
</dbReference>
<sequence>MQWETLPMAMLTVRNLPDEVHRALRVRAALHGHSMEAEVREILEAAVAPEGRVKLGSLLADIGKQAKLTDKELASFGSTRAGYPVGIE</sequence>
<accession>A0A6F8SX23</accession>
<feature type="domain" description="Antitoxin FitA-like ribbon-helix-helix" evidence="1">
    <location>
        <begin position="9"/>
        <end position="47"/>
    </location>
</feature>
<dbReference type="InterPro" id="IPR053853">
    <property type="entry name" value="FitA-like_RHH"/>
</dbReference>
<dbReference type="Pfam" id="PF22513">
    <property type="entry name" value="FitA-like_RHH"/>
    <property type="match status" value="1"/>
</dbReference>
<reference evidence="2 3" key="1">
    <citation type="submission" date="2020-02" db="EMBL/GenBank/DDBJ databases">
        <title>Complete Genome Sequence of Halomonas meridiana strain BAA-801, Isolated from Deep Sea Thermal Vent.</title>
        <authorList>
            <person name="Takahashi Y."/>
            <person name="Takahashi H."/>
            <person name="Galipon J."/>
            <person name="Arakawa K."/>
        </authorList>
    </citation>
    <scope>NUCLEOTIDE SEQUENCE [LARGE SCALE GENOMIC DNA]</scope>
    <source>
        <strain evidence="2 3">Slthf1</strain>
    </source>
</reference>
<dbReference type="SUPFAM" id="SSF47598">
    <property type="entry name" value="Ribbon-helix-helix"/>
    <property type="match status" value="1"/>
</dbReference>
<proteinExistence type="predicted"/>
<protein>
    <recommendedName>
        <fullName evidence="1">Antitoxin FitA-like ribbon-helix-helix domain-containing protein</fullName>
    </recommendedName>
</protein>
<dbReference type="AlphaFoldDB" id="A0A6F8SX23"/>
<evidence type="ECO:0000313" key="2">
    <source>
        <dbReference type="EMBL" id="BCA92729.1"/>
    </source>
</evidence>
<dbReference type="InterPro" id="IPR013321">
    <property type="entry name" value="Arc_rbn_hlx_hlx"/>
</dbReference>
<name>A0A6F8SX23_9GAMM</name>
<dbReference type="Proteomes" id="UP000503197">
    <property type="component" value="Chromosome"/>
</dbReference>
<dbReference type="Gene3D" id="1.10.1220.10">
    <property type="entry name" value="Met repressor-like"/>
    <property type="match status" value="1"/>
</dbReference>
<gene>
    <name evidence="2" type="ORF">HMSLTHF_25040</name>
</gene>
<dbReference type="EMBL" id="AP022821">
    <property type="protein sequence ID" value="BCA92729.1"/>
    <property type="molecule type" value="Genomic_DNA"/>
</dbReference>
<organism evidence="2 3">
    <name type="scientific">Vreelandella aquamarina</name>
    <dbReference type="NCBI Taxonomy" id="77097"/>
    <lineage>
        <taxon>Bacteria</taxon>
        <taxon>Pseudomonadati</taxon>
        <taxon>Pseudomonadota</taxon>
        <taxon>Gammaproteobacteria</taxon>
        <taxon>Oceanospirillales</taxon>
        <taxon>Halomonadaceae</taxon>
        <taxon>Vreelandella</taxon>
    </lineage>
</organism>
<evidence type="ECO:0000313" key="3">
    <source>
        <dbReference type="Proteomes" id="UP000503197"/>
    </source>
</evidence>